<dbReference type="AlphaFoldDB" id="A0AB34JWV7"/>
<evidence type="ECO:0000313" key="2">
    <source>
        <dbReference type="EMBL" id="KAL1525493.1"/>
    </source>
</evidence>
<gene>
    <name evidence="2" type="ORF">AB1Y20_020349</name>
</gene>
<reference evidence="2 3" key="1">
    <citation type="journal article" date="2024" name="Science">
        <title>Giant polyketide synthase enzymes in the biosynthesis of giant marine polyether toxins.</title>
        <authorList>
            <person name="Fallon T.R."/>
            <person name="Shende V.V."/>
            <person name="Wierzbicki I.H."/>
            <person name="Pendleton A.L."/>
            <person name="Watervoot N.F."/>
            <person name="Auber R.P."/>
            <person name="Gonzalez D.J."/>
            <person name="Wisecaver J.H."/>
            <person name="Moore B.S."/>
        </authorList>
    </citation>
    <scope>NUCLEOTIDE SEQUENCE [LARGE SCALE GENOMIC DNA]</scope>
    <source>
        <strain evidence="2 3">12B1</strain>
    </source>
</reference>
<feature type="compositionally biased region" description="Basic and acidic residues" evidence="1">
    <location>
        <begin position="114"/>
        <end position="124"/>
    </location>
</feature>
<dbReference type="Proteomes" id="UP001515480">
    <property type="component" value="Unassembled WGS sequence"/>
</dbReference>
<proteinExistence type="predicted"/>
<comment type="caution">
    <text evidence="2">The sequence shown here is derived from an EMBL/GenBank/DDBJ whole genome shotgun (WGS) entry which is preliminary data.</text>
</comment>
<evidence type="ECO:0000256" key="1">
    <source>
        <dbReference type="SAM" id="MobiDB-lite"/>
    </source>
</evidence>
<feature type="region of interest" description="Disordered" evidence="1">
    <location>
        <begin position="766"/>
        <end position="819"/>
    </location>
</feature>
<accession>A0AB34JWV7</accession>
<feature type="compositionally biased region" description="Polar residues" evidence="1">
    <location>
        <begin position="419"/>
        <end position="443"/>
    </location>
</feature>
<organism evidence="2 3">
    <name type="scientific">Prymnesium parvum</name>
    <name type="common">Toxic golden alga</name>
    <dbReference type="NCBI Taxonomy" id="97485"/>
    <lineage>
        <taxon>Eukaryota</taxon>
        <taxon>Haptista</taxon>
        <taxon>Haptophyta</taxon>
        <taxon>Prymnesiophyceae</taxon>
        <taxon>Prymnesiales</taxon>
        <taxon>Prymnesiaceae</taxon>
        <taxon>Prymnesium</taxon>
    </lineage>
</organism>
<feature type="region of interest" description="Disordered" evidence="1">
    <location>
        <begin position="395"/>
        <end position="458"/>
    </location>
</feature>
<protein>
    <submittedName>
        <fullName evidence="2">Uncharacterized protein</fullName>
    </submittedName>
</protein>
<feature type="compositionally biased region" description="Basic and acidic residues" evidence="1">
    <location>
        <begin position="634"/>
        <end position="656"/>
    </location>
</feature>
<feature type="region of interest" description="Disordered" evidence="1">
    <location>
        <begin position="302"/>
        <end position="338"/>
    </location>
</feature>
<keyword evidence="3" id="KW-1185">Reference proteome</keyword>
<feature type="compositionally biased region" description="Polar residues" evidence="1">
    <location>
        <begin position="402"/>
        <end position="411"/>
    </location>
</feature>
<evidence type="ECO:0000313" key="3">
    <source>
        <dbReference type="Proteomes" id="UP001515480"/>
    </source>
</evidence>
<sequence length="1039" mass="111746">MVGWTPRRSRASGTPRPVATASRPPAADVGSVRLTTPREGPFPQPVRADAVSAVSHCPKKSDTAPLKGADGFGPPATAPHRLPKREITGKVTGEGQRQRKQYVPPPGCSFVPRRHPDGERDDASPRAAVSPFHPKTKGTAENISTAPAPYCRPLTQDEFDAASPWAPYAGRSTRDIGGTSPSLRLLGECDEGLPMHSSEGHHCTYHSAIESSESGLFGDQRSHDRLSLENMLRNPAYRDAQGMPSVEHHSGAYRDTGSSRFAGKGRHSMVGAVVFNQAEPPSDDESFDGAAGVGSEKLTTMRQRARWATSPSKKVSHPVESIGSGELGFSSEDQHPEAKRKLRLANEGAAGIDTEKASMMEPTINLLMGKHRKQTPASAFDGACGNTTASLFERTGVREPTSVPSDATNGGHSAHALSLGSTSNSLGEARASTQPSWSSQVSRSVFAPDGSPAPATSADMTRVNVRAGSSSHLVNGRHLNARYYDDGTHVRVRSRGIVECASNIDHLGSSLRPEGDLLHRRLDGRSLPVVYYYQGEQPTMHGKVAAGLETRLQMREQPHFRYSAAGDHAQEHWNRSLVRRANERHGGELEQVLFKGDRENELLECIIKPGSMADLMPAKSRGATAKPSAPKGSVIDREGDPARAEPHRAPRSDKDAAGMSTHVLSQAEPMLWGFTSTPRSRSVSTKAKRVDDEVARLFHGDPARECDSASSVDTPRAGATSAHLAQDHFLPAARQNARSSKLTMTQRLGQAGVLLFDRQTASPTIEAGLLVEHPSTPLDSSREDTSRRPSSARNFKSTSPQEAKAPSTPRPSSSDTRARFAGATTSALHAKNPLLREHKPAAKRAGDTHPEGLLDVLFGSGGAHNSRVVDRTRLAQKKSYAGRIGMDSHTGVRHDRSLDVSCGNGRKIVGTTWKSQAEEVLYGKPSTLGMRSTKSAPVFLGAAGINSAQAASDMLELRVEQNTQIDQTHAQPEKQMQPLARQLRKHRTPASHAPYSLSAMGLGGWMTRGLAPDEVIALEDSIVGKRSLKSNSRALERRS</sequence>
<feature type="compositionally biased region" description="Low complexity" evidence="1">
    <location>
        <begin position="805"/>
        <end position="815"/>
    </location>
</feature>
<feature type="region of interest" description="Disordered" evidence="1">
    <location>
        <begin position="702"/>
        <end position="728"/>
    </location>
</feature>
<feature type="compositionally biased region" description="Polar residues" evidence="1">
    <location>
        <begin position="788"/>
        <end position="801"/>
    </location>
</feature>
<feature type="region of interest" description="Disordered" evidence="1">
    <location>
        <begin position="617"/>
        <end position="657"/>
    </location>
</feature>
<dbReference type="EMBL" id="JBGBPQ010000004">
    <property type="protein sequence ID" value="KAL1525493.1"/>
    <property type="molecule type" value="Genomic_DNA"/>
</dbReference>
<feature type="region of interest" description="Disordered" evidence="1">
    <location>
        <begin position="1"/>
        <end position="147"/>
    </location>
</feature>
<name>A0AB34JWV7_PRYPA</name>